<keyword evidence="1" id="KW-0472">Membrane</keyword>
<sequence>MSLSAAENDATSEIHLPADIDWEMLDKSKFFFLGAALFSAVSGTLYPIVVLKTAASDVEGHPLFQNGGLHVKERGIQGLLLWFWYFSYGNYSSSCPVHGSA</sequence>
<proteinExistence type="predicted"/>
<protein>
    <submittedName>
        <fullName evidence="2">Uncharacterized protein</fullName>
    </submittedName>
</protein>
<feature type="transmembrane region" description="Helical" evidence="1">
    <location>
        <begin position="30"/>
        <end position="51"/>
    </location>
</feature>
<organism evidence="2">
    <name type="scientific">Sesamum latifolium</name>
    <dbReference type="NCBI Taxonomy" id="2727402"/>
    <lineage>
        <taxon>Eukaryota</taxon>
        <taxon>Viridiplantae</taxon>
        <taxon>Streptophyta</taxon>
        <taxon>Embryophyta</taxon>
        <taxon>Tracheophyta</taxon>
        <taxon>Spermatophyta</taxon>
        <taxon>Magnoliopsida</taxon>
        <taxon>eudicotyledons</taxon>
        <taxon>Gunneridae</taxon>
        <taxon>Pentapetalae</taxon>
        <taxon>asterids</taxon>
        <taxon>lamiids</taxon>
        <taxon>Lamiales</taxon>
        <taxon>Pedaliaceae</taxon>
        <taxon>Sesamum</taxon>
    </lineage>
</organism>
<reference evidence="2" key="1">
    <citation type="submission" date="2020-06" db="EMBL/GenBank/DDBJ databases">
        <authorList>
            <person name="Li T."/>
            <person name="Hu X."/>
            <person name="Zhang T."/>
            <person name="Song X."/>
            <person name="Zhang H."/>
            <person name="Dai N."/>
            <person name="Sheng W."/>
            <person name="Hou X."/>
            <person name="Wei L."/>
        </authorList>
    </citation>
    <scope>NUCLEOTIDE SEQUENCE</scope>
    <source>
        <strain evidence="2">KEN1</strain>
        <tissue evidence="2">Leaf</tissue>
    </source>
</reference>
<comment type="caution">
    <text evidence="2">The sequence shown here is derived from an EMBL/GenBank/DDBJ whole genome shotgun (WGS) entry which is preliminary data.</text>
</comment>
<dbReference type="PANTHER" id="PTHR46080">
    <property type="entry name" value="MITOCHONDRIAL SUBSTRATE CARRIER FAMILY PROTEIN J"/>
    <property type="match status" value="1"/>
</dbReference>
<accession>A0AAW2SQ43</accession>
<keyword evidence="1" id="KW-0812">Transmembrane</keyword>
<gene>
    <name evidence="2" type="ORF">Slati_4386900</name>
</gene>
<keyword evidence="1" id="KW-1133">Transmembrane helix</keyword>
<dbReference type="EMBL" id="JACGWN010000016">
    <property type="protein sequence ID" value="KAL0394207.1"/>
    <property type="molecule type" value="Genomic_DNA"/>
</dbReference>
<evidence type="ECO:0000256" key="1">
    <source>
        <dbReference type="SAM" id="Phobius"/>
    </source>
</evidence>
<dbReference type="PANTHER" id="PTHR46080:SF4">
    <property type="entry name" value="MITOCHONDRIAL CARRIER PROTEIN, EXPRESSED"/>
    <property type="match status" value="1"/>
</dbReference>
<name>A0AAW2SQ43_9LAMI</name>
<dbReference type="AlphaFoldDB" id="A0AAW2SQ43"/>
<evidence type="ECO:0000313" key="2">
    <source>
        <dbReference type="EMBL" id="KAL0394207.1"/>
    </source>
</evidence>
<reference evidence="2" key="2">
    <citation type="journal article" date="2024" name="Plant">
        <title>Genomic evolution and insights into agronomic trait innovations of Sesamum species.</title>
        <authorList>
            <person name="Miao H."/>
            <person name="Wang L."/>
            <person name="Qu L."/>
            <person name="Liu H."/>
            <person name="Sun Y."/>
            <person name="Le M."/>
            <person name="Wang Q."/>
            <person name="Wei S."/>
            <person name="Zheng Y."/>
            <person name="Lin W."/>
            <person name="Duan Y."/>
            <person name="Cao H."/>
            <person name="Xiong S."/>
            <person name="Wang X."/>
            <person name="Wei L."/>
            <person name="Li C."/>
            <person name="Ma Q."/>
            <person name="Ju M."/>
            <person name="Zhao R."/>
            <person name="Li G."/>
            <person name="Mu C."/>
            <person name="Tian Q."/>
            <person name="Mei H."/>
            <person name="Zhang T."/>
            <person name="Gao T."/>
            <person name="Zhang H."/>
        </authorList>
    </citation>
    <scope>NUCLEOTIDE SEQUENCE</scope>
    <source>
        <strain evidence="2">KEN1</strain>
    </source>
</reference>